<keyword evidence="3" id="KW-0285">Flavoprotein</keyword>
<dbReference type="SUPFAM" id="SSF54373">
    <property type="entry name" value="FAD-linked reductases, C-terminal domain"/>
    <property type="match status" value="1"/>
</dbReference>
<dbReference type="Gene3D" id="3.30.9.10">
    <property type="entry name" value="D-Amino Acid Oxidase, subunit A, domain 2"/>
    <property type="match status" value="1"/>
</dbReference>
<dbReference type="GO" id="GO:0005777">
    <property type="term" value="C:peroxisome"/>
    <property type="evidence" value="ECO:0007669"/>
    <property type="project" value="TreeGrafter"/>
</dbReference>
<dbReference type="GO" id="GO:0050660">
    <property type="term" value="F:flavin adenine dinucleotide binding"/>
    <property type="evidence" value="ECO:0007669"/>
    <property type="project" value="InterPro"/>
</dbReference>
<protein>
    <submittedName>
        <fullName evidence="8">Peroxisomal sarcosine oxidase-like isoform X1</fullName>
    </submittedName>
</protein>
<keyword evidence="5" id="KW-0560">Oxidoreductase</keyword>
<sequence length="430" mass="49132">MSFNPSKCFSMRVTHKRKLVITKYKMDLHTLEEVCNMAKLLTDQHSGERGVYDCIVVGGGAIGLGTALHLVRQGYRTLLLEQFSFPHTRGSSAGPSRMYRNAYIEEHHAKMVQEIWQMWEELEQETKTTLHKRTGLLVINNENVAAFHQLRDNLVRHRLPFQDLTTEQLVRRFPLMSYRGHYNILLDTEAGFLIANKCLRTMLDQFVKKGGTLHDGEKVVKIVPHRMVTVCTNKGHEYKAGSLVLTPGPWAPKLLKPLGLDLPLKVWRVNVCFFKEKQPGSYLNYPAMFDETKDGFIYCFPSRDYPGYMKFGYHLQWDEVDPDDRDRPGQAGGNKLMVDIEAMKAYVQEHFPGLEPEPSIVENCMYTCTPEEEIHPVYHNIAIGCGFSGKGFKMALLMGKILGDLAMGKPSTYDLSPISMKRFLHQKAKL</sequence>
<evidence type="ECO:0000259" key="6">
    <source>
        <dbReference type="Pfam" id="PF01266"/>
    </source>
</evidence>
<evidence type="ECO:0000256" key="5">
    <source>
        <dbReference type="ARBA" id="ARBA00023002"/>
    </source>
</evidence>
<dbReference type="GeneID" id="110976575"/>
<accession>A0A8B7Y032</accession>
<dbReference type="AlphaFoldDB" id="A0A8B7Y032"/>
<feature type="domain" description="FAD dependent oxidoreductase" evidence="6">
    <location>
        <begin position="53"/>
        <end position="405"/>
    </location>
</feature>
<evidence type="ECO:0000313" key="7">
    <source>
        <dbReference type="Proteomes" id="UP000694845"/>
    </source>
</evidence>
<evidence type="ECO:0000256" key="3">
    <source>
        <dbReference type="ARBA" id="ARBA00022630"/>
    </source>
</evidence>
<comment type="similarity">
    <text evidence="2">Belongs to the MSOX/MTOX family.</text>
</comment>
<dbReference type="InterPro" id="IPR045170">
    <property type="entry name" value="MTOX"/>
</dbReference>
<dbReference type="Pfam" id="PF01266">
    <property type="entry name" value="DAO"/>
    <property type="match status" value="1"/>
</dbReference>
<dbReference type="InterPro" id="IPR006076">
    <property type="entry name" value="FAD-dep_OxRdtase"/>
</dbReference>
<name>A0A8B7Y032_ACAPL</name>
<dbReference type="RefSeq" id="XP_022085650.1">
    <property type="nucleotide sequence ID" value="XM_022229958.1"/>
</dbReference>
<dbReference type="Proteomes" id="UP000694845">
    <property type="component" value="Unplaced"/>
</dbReference>
<dbReference type="PANTHER" id="PTHR10961">
    <property type="entry name" value="PEROXISOMAL SARCOSINE OXIDASE"/>
    <property type="match status" value="1"/>
</dbReference>
<keyword evidence="7" id="KW-1185">Reference proteome</keyword>
<dbReference type="GO" id="GO:0033514">
    <property type="term" value="P:L-lysine catabolic process to acetyl-CoA via L-pipecolate"/>
    <property type="evidence" value="ECO:0007669"/>
    <property type="project" value="TreeGrafter"/>
</dbReference>
<gene>
    <name evidence="8" type="primary">LOC110976575</name>
</gene>
<dbReference type="GO" id="GO:0050031">
    <property type="term" value="F:L-pipecolate oxidase activity"/>
    <property type="evidence" value="ECO:0007669"/>
    <property type="project" value="TreeGrafter"/>
</dbReference>
<evidence type="ECO:0000256" key="4">
    <source>
        <dbReference type="ARBA" id="ARBA00022827"/>
    </source>
</evidence>
<dbReference type="OrthoDB" id="424974at2759"/>
<dbReference type="GO" id="GO:0008115">
    <property type="term" value="F:sarcosine oxidase activity"/>
    <property type="evidence" value="ECO:0007669"/>
    <property type="project" value="TreeGrafter"/>
</dbReference>
<organism evidence="7 8">
    <name type="scientific">Acanthaster planci</name>
    <name type="common">Crown-of-thorns starfish</name>
    <dbReference type="NCBI Taxonomy" id="133434"/>
    <lineage>
        <taxon>Eukaryota</taxon>
        <taxon>Metazoa</taxon>
        <taxon>Echinodermata</taxon>
        <taxon>Eleutherozoa</taxon>
        <taxon>Asterozoa</taxon>
        <taxon>Asteroidea</taxon>
        <taxon>Valvatacea</taxon>
        <taxon>Valvatida</taxon>
        <taxon>Acanthasteridae</taxon>
        <taxon>Acanthaster</taxon>
    </lineage>
</organism>
<evidence type="ECO:0000256" key="2">
    <source>
        <dbReference type="ARBA" id="ARBA00010989"/>
    </source>
</evidence>
<reference evidence="8" key="1">
    <citation type="submission" date="2025-08" db="UniProtKB">
        <authorList>
            <consortium name="RefSeq"/>
        </authorList>
    </citation>
    <scope>IDENTIFICATION</scope>
</reference>
<dbReference type="PANTHER" id="PTHR10961:SF46">
    <property type="entry name" value="PEROXISOMAL SARCOSINE OXIDASE"/>
    <property type="match status" value="1"/>
</dbReference>
<evidence type="ECO:0000313" key="8">
    <source>
        <dbReference type="RefSeq" id="XP_022085650.1"/>
    </source>
</evidence>
<keyword evidence="4" id="KW-0274">FAD</keyword>
<dbReference type="Gene3D" id="3.50.50.60">
    <property type="entry name" value="FAD/NAD(P)-binding domain"/>
    <property type="match status" value="1"/>
</dbReference>
<dbReference type="SUPFAM" id="SSF51905">
    <property type="entry name" value="FAD/NAD(P)-binding domain"/>
    <property type="match status" value="1"/>
</dbReference>
<proteinExistence type="inferred from homology"/>
<evidence type="ECO:0000256" key="1">
    <source>
        <dbReference type="ARBA" id="ARBA00001974"/>
    </source>
</evidence>
<dbReference type="InterPro" id="IPR036188">
    <property type="entry name" value="FAD/NAD-bd_sf"/>
</dbReference>
<comment type="cofactor">
    <cofactor evidence="1">
        <name>FAD</name>
        <dbReference type="ChEBI" id="CHEBI:57692"/>
    </cofactor>
</comment>
<dbReference type="KEGG" id="aplc:110976575"/>